<evidence type="ECO:0000313" key="3">
    <source>
        <dbReference type="EMBL" id="CRZ01138.1"/>
    </source>
</evidence>
<sequence length="605" mass="66934">CFLNMDLQGSFWTSGLSEVATASPSMIKQMLEDQETCSLKLLLLDNDILQEVKAKDRALIDFICRPDIIVELIMLIVSGSTDPLSSDSRFAHVASETIACDVRHIIDAIMESDAAMELLFSVVCEESEGSSMLPPIIDARRAGEFRKVLAVLIRTKYDEMAEYIVAHPNIIPALIRHIANTAILEVIIMLGWDDGNLENSNNRRWLFDLKFVPSLVKALHSDLPELVHINAGHGLIDMILKCPPTASSLLVNHLTSPQVFSTLIANVISGSASSYENGLGVLSVVVQRYAFISQDVEAGMDSFFDDVPFPVQNILNSLEKILGFVKDLPLPDPMPSPMGVPLQPLGTPRLKAAELVLALLRTGHHSVQAKLVEVNAIPLILSYFFDFKWNSILHFITENVAANILAPPGNVALQKEFLLNGKFAAKALDLYQQHQLECRKRRFFQFGQMGYIIRICNLIVELAENQHEVNEWVHPDRNAWSAFVDNELANENANLSIQLGGFKPVAEKQAGQRGRGVPSADEFSPPAAIIFGDDTDVDRSQEIFDIINSSASNPFDTELWPVVSFDDQGFDVLDGDDVFGPITAFSSEESIVVDPRTHWSVNDSL</sequence>
<organism evidence="3">
    <name type="scientific">Spongospora subterranea</name>
    <dbReference type="NCBI Taxonomy" id="70186"/>
    <lineage>
        <taxon>Eukaryota</taxon>
        <taxon>Sar</taxon>
        <taxon>Rhizaria</taxon>
        <taxon>Endomyxa</taxon>
        <taxon>Phytomyxea</taxon>
        <taxon>Plasmodiophorida</taxon>
        <taxon>Plasmodiophoridae</taxon>
        <taxon>Spongospora</taxon>
    </lineage>
</organism>
<accession>A0A0H5QGH1</accession>
<dbReference type="PANTHER" id="PTHR12634">
    <property type="entry name" value="SIT4 YEAST -ASSOCIATING PROTEIN-RELATED"/>
    <property type="match status" value="1"/>
</dbReference>
<reference evidence="3" key="1">
    <citation type="submission" date="2015-04" db="EMBL/GenBank/DDBJ databases">
        <title>The genome sequence of the plant pathogenic Rhizarian Plasmodiophora brassicae reveals insights in its biotrophic life cycle and the origin of chitin synthesis.</title>
        <authorList>
            <person name="Schwelm A."/>
            <person name="Fogelqvist J."/>
            <person name="Knaust A."/>
            <person name="Julke S."/>
            <person name="Lilja T."/>
            <person name="Dhandapani V."/>
            <person name="Bonilla-Rosso G."/>
            <person name="Karlsson M."/>
            <person name="Shevchenko A."/>
            <person name="Choi S.R."/>
            <person name="Kim H.G."/>
            <person name="Park J.Y."/>
            <person name="Lim Y.P."/>
            <person name="Ludwig-Muller J."/>
            <person name="Dixelius C."/>
        </authorList>
    </citation>
    <scope>NUCLEOTIDE SEQUENCE</scope>
    <source>
        <tissue evidence="3">Potato root galls</tissue>
    </source>
</reference>
<dbReference type="AlphaFoldDB" id="A0A0H5QGH1"/>
<keyword evidence="2" id="KW-0131">Cell cycle</keyword>
<evidence type="ECO:0000256" key="1">
    <source>
        <dbReference type="ARBA" id="ARBA00006180"/>
    </source>
</evidence>
<comment type="similarity">
    <text evidence="1">Belongs to the SAPS family.</text>
</comment>
<proteinExistence type="inferred from homology"/>
<feature type="non-terminal residue" evidence="3">
    <location>
        <position position="1"/>
    </location>
</feature>
<dbReference type="EMBL" id="HACM01000696">
    <property type="protein sequence ID" value="CRZ01138.1"/>
    <property type="molecule type" value="Transcribed_RNA"/>
</dbReference>
<evidence type="ECO:0000256" key="2">
    <source>
        <dbReference type="ARBA" id="ARBA00023306"/>
    </source>
</evidence>
<dbReference type="GO" id="GO:0019888">
    <property type="term" value="F:protein phosphatase regulator activity"/>
    <property type="evidence" value="ECO:0007669"/>
    <property type="project" value="TreeGrafter"/>
</dbReference>
<protein>
    <submittedName>
        <fullName evidence="3">Uncharacterized protein</fullName>
    </submittedName>
</protein>
<dbReference type="InterPro" id="IPR007587">
    <property type="entry name" value="SAPS"/>
</dbReference>
<name>A0A0H5QGH1_9EUKA</name>
<dbReference type="PANTHER" id="PTHR12634:SF8">
    <property type="entry name" value="FIERY MOUNTAIN, ISOFORM D"/>
    <property type="match status" value="1"/>
</dbReference>
<dbReference type="Pfam" id="PF04499">
    <property type="entry name" value="SAPS"/>
    <property type="match status" value="1"/>
</dbReference>
<dbReference type="GO" id="GO:0019903">
    <property type="term" value="F:protein phosphatase binding"/>
    <property type="evidence" value="ECO:0007669"/>
    <property type="project" value="InterPro"/>
</dbReference>